<evidence type="ECO:0000256" key="1">
    <source>
        <dbReference type="PROSITE-ProRule" id="PRU00288"/>
    </source>
</evidence>
<organism evidence="4 5">
    <name type="scientific">Platanthera guangdongensis</name>
    <dbReference type="NCBI Taxonomy" id="2320717"/>
    <lineage>
        <taxon>Eukaryota</taxon>
        <taxon>Viridiplantae</taxon>
        <taxon>Streptophyta</taxon>
        <taxon>Embryophyta</taxon>
        <taxon>Tracheophyta</taxon>
        <taxon>Spermatophyta</taxon>
        <taxon>Magnoliopsida</taxon>
        <taxon>Liliopsida</taxon>
        <taxon>Asparagales</taxon>
        <taxon>Orchidaceae</taxon>
        <taxon>Orchidoideae</taxon>
        <taxon>Orchideae</taxon>
        <taxon>Orchidinae</taxon>
        <taxon>Platanthera</taxon>
    </lineage>
</organism>
<keyword evidence="1" id="KW-0862">Zinc</keyword>
<proteinExistence type="predicted"/>
<gene>
    <name evidence="4" type="primary">AGD5</name>
    <name evidence="4" type="ORF">KSP40_PGU017701</name>
</gene>
<dbReference type="SUPFAM" id="SSF57863">
    <property type="entry name" value="ArfGap/RecO-like zinc finger"/>
    <property type="match status" value="1"/>
</dbReference>
<evidence type="ECO:0000259" key="3">
    <source>
        <dbReference type="PROSITE" id="PS50115"/>
    </source>
</evidence>
<evidence type="ECO:0000313" key="4">
    <source>
        <dbReference type="EMBL" id="KAK8969099.1"/>
    </source>
</evidence>
<feature type="domain" description="Arf-GAP" evidence="3">
    <location>
        <begin position="17"/>
        <end position="134"/>
    </location>
</feature>
<name>A0ABR2MZH0_9ASPA</name>
<evidence type="ECO:0000256" key="2">
    <source>
        <dbReference type="SAM" id="MobiDB-lite"/>
    </source>
</evidence>
<dbReference type="Gene3D" id="1.10.220.150">
    <property type="entry name" value="Arf GTPase activating protein"/>
    <property type="match status" value="1"/>
</dbReference>
<feature type="region of interest" description="Disordered" evidence="2">
    <location>
        <begin position="398"/>
        <end position="449"/>
    </location>
</feature>
<dbReference type="InterPro" id="IPR044520">
    <property type="entry name" value="ARF_GAP_AGD5/15"/>
</dbReference>
<dbReference type="InterPro" id="IPR037278">
    <property type="entry name" value="ARFGAP/RecO"/>
</dbReference>
<protein>
    <submittedName>
        <fullName evidence="4">ADP-ribosylation factor GTPase-activating protein AGD5</fullName>
    </submittedName>
</protein>
<evidence type="ECO:0000313" key="5">
    <source>
        <dbReference type="Proteomes" id="UP001412067"/>
    </source>
</evidence>
<keyword evidence="1" id="KW-0863">Zinc-finger</keyword>
<sequence>MFINLSTFDVEDFSHTSKVICILEDLLRLPENKECADCKMKWPRWASVNLGIFICMQCSGIHRSLGVHISKVRSATLDTWLPEQIAFIQSMGNQMANSYWEAELPFNYDRVGIENFIRAKYEERRWVPKNAISKSPPKSVEHRADSELMSTGRGGQEFINIAESSIDLKRLQPENPKPVILTIPKLPSPVHETKVKAKEAIDTDDAPSPAPFLTTSGFIPSEAEHATDLFDMLSLEEPGDNGLNSSAVEDDGWANFQSMEANFKENIDAPQEIATEAIGSVNEDTTKGVAETNPQSASQIEDLFIDSSSLTETSAQKKPTENIKEDIMSLFDKSKMVSPFSVHQQQLLYLSQQQALLMATAKSGGTNCLNPSFQIPGMVSANGQQDSDKSCQLENIIPVKSSGNYGPTSRSSTSPVNSMGNSTASSAADGRPGSGFDFSSLTEGMFSKQ</sequence>
<dbReference type="PRINTS" id="PR00405">
    <property type="entry name" value="REVINTRACTNG"/>
</dbReference>
<dbReference type="InterPro" id="IPR038508">
    <property type="entry name" value="ArfGAP_dom_sf"/>
</dbReference>
<dbReference type="Pfam" id="PF01412">
    <property type="entry name" value="ArfGap"/>
    <property type="match status" value="1"/>
</dbReference>
<dbReference type="CDD" id="cd08204">
    <property type="entry name" value="ArfGap"/>
    <property type="match status" value="1"/>
</dbReference>
<dbReference type="Proteomes" id="UP001412067">
    <property type="component" value="Unassembled WGS sequence"/>
</dbReference>
<dbReference type="PANTHER" id="PTHR46419:SF2">
    <property type="entry name" value="ADP-RIBOSYLATION FACTOR GTPASE-ACTIVATING PROTEIN AGD5"/>
    <property type="match status" value="1"/>
</dbReference>
<feature type="compositionally biased region" description="Polar residues" evidence="2">
    <location>
        <begin position="401"/>
        <end position="426"/>
    </location>
</feature>
<accession>A0ABR2MZH0</accession>
<dbReference type="PROSITE" id="PS50115">
    <property type="entry name" value="ARFGAP"/>
    <property type="match status" value="1"/>
</dbReference>
<dbReference type="EMBL" id="JBBWWR010000003">
    <property type="protein sequence ID" value="KAK8969099.1"/>
    <property type="molecule type" value="Genomic_DNA"/>
</dbReference>
<feature type="compositionally biased region" description="Polar residues" evidence="2">
    <location>
        <begin position="437"/>
        <end position="449"/>
    </location>
</feature>
<dbReference type="SMART" id="SM00105">
    <property type="entry name" value="ArfGap"/>
    <property type="match status" value="1"/>
</dbReference>
<keyword evidence="1" id="KW-0479">Metal-binding</keyword>
<comment type="caution">
    <text evidence="4">The sequence shown here is derived from an EMBL/GenBank/DDBJ whole genome shotgun (WGS) entry which is preliminary data.</text>
</comment>
<dbReference type="InterPro" id="IPR001164">
    <property type="entry name" value="ArfGAP_dom"/>
</dbReference>
<reference evidence="4 5" key="1">
    <citation type="journal article" date="2022" name="Nat. Plants">
        <title>Genomes of leafy and leafless Platanthera orchids illuminate the evolution of mycoheterotrophy.</title>
        <authorList>
            <person name="Li M.H."/>
            <person name="Liu K.W."/>
            <person name="Li Z."/>
            <person name="Lu H.C."/>
            <person name="Ye Q.L."/>
            <person name="Zhang D."/>
            <person name="Wang J.Y."/>
            <person name="Li Y.F."/>
            <person name="Zhong Z.M."/>
            <person name="Liu X."/>
            <person name="Yu X."/>
            <person name="Liu D.K."/>
            <person name="Tu X.D."/>
            <person name="Liu B."/>
            <person name="Hao Y."/>
            <person name="Liao X.Y."/>
            <person name="Jiang Y.T."/>
            <person name="Sun W.H."/>
            <person name="Chen J."/>
            <person name="Chen Y.Q."/>
            <person name="Ai Y."/>
            <person name="Zhai J.W."/>
            <person name="Wu S.S."/>
            <person name="Zhou Z."/>
            <person name="Hsiao Y.Y."/>
            <person name="Wu W.L."/>
            <person name="Chen Y.Y."/>
            <person name="Lin Y.F."/>
            <person name="Hsu J.L."/>
            <person name="Li C.Y."/>
            <person name="Wang Z.W."/>
            <person name="Zhao X."/>
            <person name="Zhong W.Y."/>
            <person name="Ma X.K."/>
            <person name="Ma L."/>
            <person name="Huang J."/>
            <person name="Chen G.Z."/>
            <person name="Huang M.Z."/>
            <person name="Huang L."/>
            <person name="Peng D.H."/>
            <person name="Luo Y.B."/>
            <person name="Zou S.Q."/>
            <person name="Chen S.P."/>
            <person name="Lan S."/>
            <person name="Tsai W.C."/>
            <person name="Van de Peer Y."/>
            <person name="Liu Z.J."/>
        </authorList>
    </citation>
    <scope>NUCLEOTIDE SEQUENCE [LARGE SCALE GENOMIC DNA]</scope>
    <source>
        <strain evidence="4">Lor288</strain>
    </source>
</reference>
<dbReference type="PANTHER" id="PTHR46419">
    <property type="entry name" value="ADP-RIBOSYLATION FACTOR GTPASE-ACTIVATING PROTEIN AGD5"/>
    <property type="match status" value="1"/>
</dbReference>
<keyword evidence="5" id="KW-1185">Reference proteome</keyword>